<evidence type="ECO:0000256" key="1">
    <source>
        <dbReference type="SAM" id="MobiDB-lite"/>
    </source>
</evidence>
<dbReference type="AlphaFoldDB" id="A0A495XXQ8"/>
<name>A0A495XXQ8_9MICO</name>
<sequence>MQTGRVRLSHFWTLMDDVFGPAYAGTLARDHVLGALDDRTPAQAIEAGVPPREVWAALCDDLDVPEARRLGRDVRPAPGAPGGHEGRR</sequence>
<evidence type="ECO:0000313" key="2">
    <source>
        <dbReference type="EMBL" id="RKT77634.1"/>
    </source>
</evidence>
<proteinExistence type="predicted"/>
<protein>
    <submittedName>
        <fullName evidence="2">DUF3046 family protein</fullName>
    </submittedName>
</protein>
<accession>A0A495XXQ8</accession>
<comment type="caution">
    <text evidence="2">The sequence shown here is derived from an EMBL/GenBank/DDBJ whole genome shotgun (WGS) entry which is preliminary data.</text>
</comment>
<reference evidence="2 3" key="1">
    <citation type="submission" date="2018-10" db="EMBL/GenBank/DDBJ databases">
        <title>Sequencing the genomes of 1000 actinobacteria strains.</title>
        <authorList>
            <person name="Klenk H.-P."/>
        </authorList>
    </citation>
    <scope>NUCLEOTIDE SEQUENCE [LARGE SCALE GENOMIC DNA]</scope>
    <source>
        <strain evidence="2 3">DSM 44267</strain>
    </source>
</reference>
<dbReference type="EMBL" id="RBXT01000001">
    <property type="protein sequence ID" value="RKT77634.1"/>
    <property type="molecule type" value="Genomic_DNA"/>
</dbReference>
<dbReference type="InterPro" id="IPR021408">
    <property type="entry name" value="DUF3046"/>
</dbReference>
<gene>
    <name evidence="2" type="ORF">DFJ68_1058</name>
</gene>
<feature type="region of interest" description="Disordered" evidence="1">
    <location>
        <begin position="69"/>
        <end position="88"/>
    </location>
</feature>
<dbReference type="Pfam" id="PF11248">
    <property type="entry name" value="DUF3046"/>
    <property type="match status" value="1"/>
</dbReference>
<organism evidence="2 3">
    <name type="scientific">Terracoccus luteus</name>
    <dbReference type="NCBI Taxonomy" id="53356"/>
    <lineage>
        <taxon>Bacteria</taxon>
        <taxon>Bacillati</taxon>
        <taxon>Actinomycetota</taxon>
        <taxon>Actinomycetes</taxon>
        <taxon>Micrococcales</taxon>
        <taxon>Intrasporangiaceae</taxon>
        <taxon>Terracoccus</taxon>
    </lineage>
</organism>
<evidence type="ECO:0000313" key="3">
    <source>
        <dbReference type="Proteomes" id="UP000278440"/>
    </source>
</evidence>
<keyword evidence="3" id="KW-1185">Reference proteome</keyword>
<dbReference type="Proteomes" id="UP000278440">
    <property type="component" value="Unassembled WGS sequence"/>
</dbReference>